<comment type="subcellular location">
    <subcellularLocation>
        <location evidence="1">Membrane</location>
        <topology evidence="1">Multi-pass membrane protein</topology>
    </subcellularLocation>
</comment>
<feature type="transmembrane region" description="Helical" evidence="7">
    <location>
        <begin position="345"/>
        <end position="360"/>
    </location>
</feature>
<keyword evidence="10" id="KW-1185">Reference proteome</keyword>
<feature type="transmembrane region" description="Helical" evidence="7">
    <location>
        <begin position="307"/>
        <end position="330"/>
    </location>
</feature>
<name>A0AAU0PY48_9CORY</name>
<evidence type="ECO:0000313" key="10">
    <source>
        <dbReference type="Proteomes" id="UP001174314"/>
    </source>
</evidence>
<organism evidence="9 10">
    <name type="scientific">Corynebacterium pseudokroppenstedtii</name>
    <dbReference type="NCBI Taxonomy" id="2804917"/>
    <lineage>
        <taxon>Bacteria</taxon>
        <taxon>Bacillati</taxon>
        <taxon>Actinomycetota</taxon>
        <taxon>Actinomycetes</taxon>
        <taxon>Mycobacteriales</taxon>
        <taxon>Corynebacteriaceae</taxon>
        <taxon>Corynebacterium</taxon>
    </lineage>
</organism>
<reference evidence="9 10" key="1">
    <citation type="submission" date="2023-10" db="EMBL/GenBank/DDBJ databases">
        <title>complete genome sequence of Corynebacterium pseudokroppenstedtii P15-C1.</title>
        <authorList>
            <person name="Bruggemann H."/>
            <person name="Poehlein A."/>
        </authorList>
    </citation>
    <scope>NUCLEOTIDE SEQUENCE [LARGE SCALE GENOMIC DNA]</scope>
    <source>
        <strain evidence="9 10">P15_C1</strain>
    </source>
</reference>
<feature type="region of interest" description="Disordered" evidence="6">
    <location>
        <begin position="107"/>
        <end position="128"/>
    </location>
</feature>
<dbReference type="PANTHER" id="PTHR30071">
    <property type="entry name" value="HEME EXPORTER PROTEIN C"/>
    <property type="match status" value="1"/>
</dbReference>
<protein>
    <submittedName>
        <fullName evidence="9">C-type cytochrome biogenesis protein CcsB</fullName>
    </submittedName>
</protein>
<feature type="region of interest" description="Disordered" evidence="6">
    <location>
        <begin position="45"/>
        <end position="66"/>
    </location>
</feature>
<feature type="transmembrane region" description="Helical" evidence="7">
    <location>
        <begin position="254"/>
        <end position="278"/>
    </location>
</feature>
<dbReference type="GO" id="GO:0005886">
    <property type="term" value="C:plasma membrane"/>
    <property type="evidence" value="ECO:0007669"/>
    <property type="project" value="TreeGrafter"/>
</dbReference>
<proteinExistence type="predicted"/>
<dbReference type="Pfam" id="PF01578">
    <property type="entry name" value="Cytochrom_C_asm"/>
    <property type="match status" value="1"/>
</dbReference>
<evidence type="ECO:0000256" key="4">
    <source>
        <dbReference type="ARBA" id="ARBA00022989"/>
    </source>
</evidence>
<evidence type="ECO:0000256" key="1">
    <source>
        <dbReference type="ARBA" id="ARBA00004141"/>
    </source>
</evidence>
<dbReference type="RefSeq" id="WP_221923876.1">
    <property type="nucleotide sequence ID" value="NZ_CP137757.1"/>
</dbReference>
<dbReference type="InterPro" id="IPR017562">
    <property type="entry name" value="Cyt_c_biogenesis_CcsA"/>
</dbReference>
<dbReference type="GO" id="GO:0017004">
    <property type="term" value="P:cytochrome complex assembly"/>
    <property type="evidence" value="ECO:0007669"/>
    <property type="project" value="UniProtKB-KW"/>
</dbReference>
<dbReference type="InterPro" id="IPR002541">
    <property type="entry name" value="Cyt_c_assembly"/>
</dbReference>
<dbReference type="InterPro" id="IPR045062">
    <property type="entry name" value="Cyt_c_biogenesis_CcsA/CcmC"/>
</dbReference>
<gene>
    <name evidence="9" type="primary">ccsB</name>
    <name evidence="9" type="ORF">Q0N40_09770</name>
</gene>
<dbReference type="Proteomes" id="UP001174314">
    <property type="component" value="Chromosome"/>
</dbReference>
<feature type="transmembrane region" description="Helical" evidence="7">
    <location>
        <begin position="216"/>
        <end position="234"/>
    </location>
</feature>
<evidence type="ECO:0000259" key="8">
    <source>
        <dbReference type="Pfam" id="PF01578"/>
    </source>
</evidence>
<dbReference type="EMBL" id="CP137757">
    <property type="protein sequence ID" value="WPF24797.1"/>
    <property type="molecule type" value="Genomic_DNA"/>
</dbReference>
<sequence>MPVNKTLASFSDFSFKVAFAVYVIGLIVMLAYYVRERMLQEAYEDASRREESQPGGQGAQAASDKELVGASATKSGVASEASESGVAQGASASKTGVASVSVGAGTGTDDAASTTSADSSSRGGSRARSLWGRVAHDRPVMSQAELDARQDSVDRLGTFGQGVVFLGLLFHAACVILRGLSAHRFPWGNLYEYVALVSLVAMIVATVVLTKRENRIMWPWVLTPVVALLFYGGMKLYAASAPVVPALQSYWFPIHVSTVSIGAGFGLISGMCSLAYIVRMFQPVGEEHGIVGKIAGPLPSAKRLDRLAYRTAVVAFPIFGLGVIFGAIWAESAWGRFWNWDPKETMSFVTWILYAAYLHARATTGWKDQRAAWINVVAFGIMVFNLFFINLVVSGLHSYAGLN</sequence>
<feature type="transmembrane region" description="Helical" evidence="7">
    <location>
        <begin position="190"/>
        <end position="209"/>
    </location>
</feature>
<dbReference type="GO" id="GO:0020037">
    <property type="term" value="F:heme binding"/>
    <property type="evidence" value="ECO:0007669"/>
    <property type="project" value="InterPro"/>
</dbReference>
<dbReference type="KEGG" id="cpsk:Q0N40_09770"/>
<dbReference type="AlphaFoldDB" id="A0AAU0PY48"/>
<keyword evidence="5 7" id="KW-0472">Membrane</keyword>
<evidence type="ECO:0000256" key="6">
    <source>
        <dbReference type="SAM" id="MobiDB-lite"/>
    </source>
</evidence>
<keyword evidence="4 7" id="KW-1133">Transmembrane helix</keyword>
<evidence type="ECO:0000256" key="7">
    <source>
        <dbReference type="SAM" id="Phobius"/>
    </source>
</evidence>
<evidence type="ECO:0000256" key="3">
    <source>
        <dbReference type="ARBA" id="ARBA00022748"/>
    </source>
</evidence>
<feature type="domain" description="Cytochrome c assembly protein" evidence="8">
    <location>
        <begin position="187"/>
        <end position="397"/>
    </location>
</feature>
<accession>A0AAU0PY48</accession>
<keyword evidence="2 7" id="KW-0812">Transmembrane</keyword>
<dbReference type="NCBIfam" id="TIGR03144">
    <property type="entry name" value="cytochr_II_ccsB"/>
    <property type="match status" value="1"/>
</dbReference>
<evidence type="ECO:0000256" key="5">
    <source>
        <dbReference type="ARBA" id="ARBA00023136"/>
    </source>
</evidence>
<feature type="transmembrane region" description="Helical" evidence="7">
    <location>
        <begin position="159"/>
        <end position="178"/>
    </location>
</feature>
<feature type="transmembrane region" description="Helical" evidence="7">
    <location>
        <begin position="13"/>
        <end position="34"/>
    </location>
</feature>
<evidence type="ECO:0000256" key="2">
    <source>
        <dbReference type="ARBA" id="ARBA00022692"/>
    </source>
</evidence>
<dbReference type="PANTHER" id="PTHR30071:SF1">
    <property type="entry name" value="CYTOCHROME B_B6 PROTEIN-RELATED"/>
    <property type="match status" value="1"/>
</dbReference>
<keyword evidence="3" id="KW-0201">Cytochrome c-type biogenesis</keyword>
<evidence type="ECO:0000313" key="9">
    <source>
        <dbReference type="EMBL" id="WPF24797.1"/>
    </source>
</evidence>
<feature type="transmembrane region" description="Helical" evidence="7">
    <location>
        <begin position="372"/>
        <end position="393"/>
    </location>
</feature>